<dbReference type="AlphaFoldDB" id="V4SWP5"/>
<reference evidence="1 2" key="1">
    <citation type="submission" date="2013-10" db="EMBL/GenBank/DDBJ databases">
        <authorList>
            <consortium name="International Citrus Genome Consortium"/>
            <person name="Jenkins J."/>
            <person name="Schmutz J."/>
            <person name="Prochnik S."/>
            <person name="Rokhsar D."/>
            <person name="Gmitter F."/>
            <person name="Ollitrault P."/>
            <person name="Machado M."/>
            <person name="Talon M."/>
            <person name="Wincker P."/>
            <person name="Jaillon O."/>
            <person name="Morgante M."/>
        </authorList>
    </citation>
    <scope>NUCLEOTIDE SEQUENCE</scope>
    <source>
        <strain evidence="2">cv. Clemenules</strain>
    </source>
</reference>
<evidence type="ECO:0000313" key="2">
    <source>
        <dbReference type="Proteomes" id="UP000030687"/>
    </source>
</evidence>
<accession>V4SWP5</accession>
<sequence>TLTPNPVMDLDILSRK</sequence>
<keyword evidence="2" id="KW-1185">Reference proteome</keyword>
<organism evidence="1 2">
    <name type="scientific">Citrus clementina</name>
    <name type="common">Clementine</name>
    <name type="synonym">Citrus deliciosa x Citrus sinensis</name>
    <dbReference type="NCBI Taxonomy" id="85681"/>
    <lineage>
        <taxon>Eukaryota</taxon>
        <taxon>Viridiplantae</taxon>
        <taxon>Streptophyta</taxon>
        <taxon>Embryophyta</taxon>
        <taxon>Tracheophyta</taxon>
        <taxon>Spermatophyta</taxon>
        <taxon>Magnoliopsida</taxon>
        <taxon>eudicotyledons</taxon>
        <taxon>Gunneridae</taxon>
        <taxon>Pentapetalae</taxon>
        <taxon>rosids</taxon>
        <taxon>malvids</taxon>
        <taxon>Sapindales</taxon>
        <taxon>Rutaceae</taxon>
        <taxon>Aurantioideae</taxon>
        <taxon>Citrus</taxon>
    </lineage>
</organism>
<evidence type="ECO:0000313" key="1">
    <source>
        <dbReference type="EMBL" id="ESR45197.1"/>
    </source>
</evidence>
<feature type="non-terminal residue" evidence="1">
    <location>
        <position position="1"/>
    </location>
</feature>
<dbReference type="Proteomes" id="UP000030687">
    <property type="component" value="Unassembled WGS sequence"/>
</dbReference>
<dbReference type="InParanoid" id="V4SWP5"/>
<feature type="non-terminal residue" evidence="1">
    <location>
        <position position="16"/>
    </location>
</feature>
<gene>
    <name evidence="1" type="ORF">CICLE_v100040451mg</name>
</gene>
<proteinExistence type="predicted"/>
<dbReference type="EMBL" id="KI536799">
    <property type="protein sequence ID" value="ESR45197.1"/>
    <property type="molecule type" value="Genomic_DNA"/>
</dbReference>
<protein>
    <submittedName>
        <fullName evidence="1">Uncharacterized protein</fullName>
    </submittedName>
</protein>
<name>V4SWP5_CITCL</name>
<dbReference type="KEGG" id="cic:CICLE_v100040451m"/>